<protein>
    <recommendedName>
        <fullName evidence="4">SMODS-associating 2TM beta-strand rich effector domain-containing protein</fullName>
    </recommendedName>
</protein>
<accession>A0AAW8B314</accession>
<evidence type="ECO:0000313" key="2">
    <source>
        <dbReference type="EMBL" id="MDP1520137.1"/>
    </source>
</evidence>
<gene>
    <name evidence="2" type="ORF">Q8A57_04060</name>
</gene>
<keyword evidence="3" id="KW-1185">Reference proteome</keyword>
<dbReference type="EMBL" id="JAUUUU010000001">
    <property type="protein sequence ID" value="MDP1520137.1"/>
    <property type="molecule type" value="Genomic_DNA"/>
</dbReference>
<sequence length="154" mass="17504">MILNIFISVFSGVITAWILFLLAQFFRKIVIPWYQAIRYEGVDLNGTWKHEVATEISNGCLTLNFKQNAHRLTGSAHLKHSSGDEERELTYSLEGSLWEGYASMTLKSSDRRRISFATLLVKVVQGGKQLEGAFSYRNIKTDDVSFAKIVLVRK</sequence>
<evidence type="ECO:0000313" key="3">
    <source>
        <dbReference type="Proteomes" id="UP001178354"/>
    </source>
</evidence>
<organism evidence="2 3">
    <name type="scientific">Porticoccus litoralis</name>
    <dbReference type="NCBI Taxonomy" id="434086"/>
    <lineage>
        <taxon>Bacteria</taxon>
        <taxon>Pseudomonadati</taxon>
        <taxon>Pseudomonadota</taxon>
        <taxon>Gammaproteobacteria</taxon>
        <taxon>Cellvibrionales</taxon>
        <taxon>Porticoccaceae</taxon>
        <taxon>Porticoccus</taxon>
    </lineage>
</organism>
<keyword evidence="1" id="KW-0472">Membrane</keyword>
<keyword evidence="1" id="KW-0812">Transmembrane</keyword>
<comment type="caution">
    <text evidence="2">The sequence shown here is derived from an EMBL/GenBank/DDBJ whole genome shotgun (WGS) entry which is preliminary data.</text>
</comment>
<reference evidence="2" key="1">
    <citation type="journal article" date="2010" name="Int. J. Syst. Evol. Microbiol.">
        <title>Porticoccus litoralis gen. nov., sp. nov., a gammaproteobacterium isolated from the Yellow Sea.</title>
        <authorList>
            <person name="Oh H.M."/>
            <person name="Kim H."/>
            <person name="Kim K.M."/>
            <person name="Min G.S."/>
            <person name="Cho J.C."/>
        </authorList>
    </citation>
    <scope>NUCLEOTIDE SEQUENCE</scope>
    <source>
        <strain evidence="2">DSM 25064</strain>
    </source>
</reference>
<dbReference type="AlphaFoldDB" id="A0AAW8B314"/>
<evidence type="ECO:0000256" key="1">
    <source>
        <dbReference type="SAM" id="Phobius"/>
    </source>
</evidence>
<dbReference type="Proteomes" id="UP001178354">
    <property type="component" value="Unassembled WGS sequence"/>
</dbReference>
<reference evidence="2" key="2">
    <citation type="submission" date="2023-08" db="EMBL/GenBank/DDBJ databases">
        <authorList>
            <person name="Luo J."/>
        </authorList>
    </citation>
    <scope>NUCLEOTIDE SEQUENCE</scope>
    <source>
        <strain evidence="2">DSM 25064</strain>
    </source>
</reference>
<keyword evidence="1" id="KW-1133">Transmembrane helix</keyword>
<name>A0AAW8B314_9GAMM</name>
<evidence type="ECO:0008006" key="4">
    <source>
        <dbReference type="Google" id="ProtNLM"/>
    </source>
</evidence>
<proteinExistence type="predicted"/>
<feature type="transmembrane region" description="Helical" evidence="1">
    <location>
        <begin position="6"/>
        <end position="26"/>
    </location>
</feature>
<dbReference type="RefSeq" id="WP_305169659.1">
    <property type="nucleotide sequence ID" value="NZ_JAUUUU010000001.1"/>
</dbReference>